<organism evidence="3 4">
    <name type="scientific">Mya arenaria</name>
    <name type="common">Soft-shell clam</name>
    <dbReference type="NCBI Taxonomy" id="6604"/>
    <lineage>
        <taxon>Eukaryota</taxon>
        <taxon>Metazoa</taxon>
        <taxon>Spiralia</taxon>
        <taxon>Lophotrochozoa</taxon>
        <taxon>Mollusca</taxon>
        <taxon>Bivalvia</taxon>
        <taxon>Autobranchia</taxon>
        <taxon>Heteroconchia</taxon>
        <taxon>Euheterodonta</taxon>
        <taxon>Imparidentia</taxon>
        <taxon>Neoheterodontei</taxon>
        <taxon>Myida</taxon>
        <taxon>Myoidea</taxon>
        <taxon>Myidae</taxon>
        <taxon>Mya</taxon>
    </lineage>
</organism>
<dbReference type="Gene3D" id="1.20.1740.10">
    <property type="entry name" value="Amino acid/polyamine transporter I"/>
    <property type="match status" value="1"/>
</dbReference>
<evidence type="ECO:0000313" key="3">
    <source>
        <dbReference type="EMBL" id="WAR13466.1"/>
    </source>
</evidence>
<reference evidence="3" key="1">
    <citation type="submission" date="2022-11" db="EMBL/GenBank/DDBJ databases">
        <title>Centuries of genome instability and evolution in soft-shell clam transmissible cancer (bioRxiv).</title>
        <authorList>
            <person name="Hart S.F.M."/>
            <person name="Yonemitsu M.A."/>
            <person name="Giersch R.M."/>
            <person name="Beal B.F."/>
            <person name="Arriagada G."/>
            <person name="Davis B.W."/>
            <person name="Ostrander E.A."/>
            <person name="Goff S.P."/>
            <person name="Metzger M.J."/>
        </authorList>
    </citation>
    <scope>NUCLEOTIDE SEQUENCE</scope>
    <source>
        <strain evidence="3">MELC-2E11</strain>
        <tissue evidence="3">Siphon/mantle</tissue>
    </source>
</reference>
<name>A0ABY7F294_MYAAR</name>
<evidence type="ECO:0000256" key="1">
    <source>
        <dbReference type="SAM" id="MobiDB-lite"/>
    </source>
</evidence>
<keyword evidence="2" id="KW-0812">Transmembrane</keyword>
<keyword evidence="4" id="KW-1185">Reference proteome</keyword>
<keyword evidence="2" id="KW-1133">Transmembrane helix</keyword>
<evidence type="ECO:0000256" key="2">
    <source>
        <dbReference type="SAM" id="Phobius"/>
    </source>
</evidence>
<feature type="region of interest" description="Disordered" evidence="1">
    <location>
        <begin position="1"/>
        <end position="24"/>
    </location>
</feature>
<dbReference type="Proteomes" id="UP001164746">
    <property type="component" value="Chromosome 8"/>
</dbReference>
<feature type="transmembrane region" description="Helical" evidence="2">
    <location>
        <begin position="207"/>
        <end position="227"/>
    </location>
</feature>
<accession>A0ABY7F294</accession>
<dbReference type="InterPro" id="IPR050598">
    <property type="entry name" value="AminoAcid_Transporter"/>
</dbReference>
<feature type="non-terminal residue" evidence="3">
    <location>
        <position position="307"/>
    </location>
</feature>
<dbReference type="PANTHER" id="PTHR11785:SF512">
    <property type="entry name" value="SOBREMESA, ISOFORM B"/>
    <property type="match status" value="1"/>
</dbReference>
<dbReference type="PANTHER" id="PTHR11785">
    <property type="entry name" value="AMINO ACID TRANSPORTER"/>
    <property type="match status" value="1"/>
</dbReference>
<feature type="transmembrane region" description="Helical" evidence="2">
    <location>
        <begin position="239"/>
        <end position="263"/>
    </location>
</feature>
<dbReference type="EMBL" id="CP111019">
    <property type="protein sequence ID" value="WAR13466.1"/>
    <property type="molecule type" value="Genomic_DNA"/>
</dbReference>
<gene>
    <name evidence="3" type="ORF">MAR_027646</name>
</gene>
<evidence type="ECO:0000313" key="4">
    <source>
        <dbReference type="Proteomes" id="UP001164746"/>
    </source>
</evidence>
<proteinExistence type="predicted"/>
<feature type="compositionally biased region" description="Basic and acidic residues" evidence="1">
    <location>
        <begin position="79"/>
        <end position="94"/>
    </location>
</feature>
<keyword evidence="2" id="KW-0472">Membrane</keyword>
<protein>
    <submittedName>
        <fullName evidence="3">XCT-like protein</fullName>
    </submittedName>
</protein>
<sequence>ADGPTTRGRLLTASGGRAKHSGQTLHTDTAPDCEYCPIIISRYTIGMAPNTLKMTMGIRKAPANTKLLWIHFTFKQDRKGPEPRVRVEPTHLSDSESPEPSRPQSDCQETGLNMKDLLALHKIMNNTVVVNEEPVRNGVKNIELRDISKLGYTPVYDRDDDMDKYTDKYTLGMQKENMGLVSSPSESFTGSSESVYSREHVAMKKGVGLLSGVALIVGTMIGSGIFISPKGVLASSGSVGASLIIWTLCGFIALLGILVHLYMRLIVMFIVVKCINLPVKWCYALNISFQIVCYYGQEDLIWTDESN</sequence>
<feature type="region of interest" description="Disordered" evidence="1">
    <location>
        <begin position="79"/>
        <end position="109"/>
    </location>
</feature>